<dbReference type="GO" id="GO:0032580">
    <property type="term" value="C:Golgi cisterna membrane"/>
    <property type="evidence" value="ECO:0007669"/>
    <property type="project" value="TreeGrafter"/>
</dbReference>
<dbReference type="GeneID" id="108626765"/>
<organism evidence="5 6">
    <name type="scientific">Ceratina calcarata</name>
    <dbReference type="NCBI Taxonomy" id="156304"/>
    <lineage>
        <taxon>Eukaryota</taxon>
        <taxon>Metazoa</taxon>
        <taxon>Ecdysozoa</taxon>
        <taxon>Arthropoda</taxon>
        <taxon>Hexapoda</taxon>
        <taxon>Insecta</taxon>
        <taxon>Pterygota</taxon>
        <taxon>Neoptera</taxon>
        <taxon>Endopterygota</taxon>
        <taxon>Hymenoptera</taxon>
        <taxon>Apocrita</taxon>
        <taxon>Aculeata</taxon>
        <taxon>Apoidea</taxon>
        <taxon>Anthophila</taxon>
        <taxon>Apidae</taxon>
        <taxon>Ceratina</taxon>
        <taxon>Zadontomerus</taxon>
    </lineage>
</organism>
<dbReference type="GO" id="GO:0005801">
    <property type="term" value="C:cis-Golgi network"/>
    <property type="evidence" value="ECO:0007669"/>
    <property type="project" value="TreeGrafter"/>
</dbReference>
<gene>
    <name evidence="6" type="primary">LOC108626765</name>
</gene>
<feature type="compositionally biased region" description="Polar residues" evidence="3">
    <location>
        <begin position="39"/>
        <end position="51"/>
    </location>
</feature>
<evidence type="ECO:0000256" key="2">
    <source>
        <dbReference type="SAM" id="Coils"/>
    </source>
</evidence>
<dbReference type="PANTHER" id="PTHR10881">
    <property type="entry name" value="GOLGIN SUBFAMILY A MEMBER-RELATED"/>
    <property type="match status" value="1"/>
</dbReference>
<dbReference type="Proteomes" id="UP000694925">
    <property type="component" value="Unplaced"/>
</dbReference>
<feature type="domain" description="Golgin subfamily A conserved" evidence="4">
    <location>
        <begin position="709"/>
        <end position="793"/>
    </location>
</feature>
<proteinExistence type="predicted"/>
<feature type="coiled-coil region" evidence="2">
    <location>
        <begin position="264"/>
        <end position="340"/>
    </location>
</feature>
<evidence type="ECO:0000259" key="4">
    <source>
        <dbReference type="Pfam" id="PF15070"/>
    </source>
</evidence>
<feature type="coiled-coil region" evidence="2">
    <location>
        <begin position="179"/>
        <end position="206"/>
    </location>
</feature>
<keyword evidence="1 2" id="KW-0175">Coiled coil</keyword>
<dbReference type="RefSeq" id="XP_017883110.1">
    <property type="nucleotide sequence ID" value="XM_018027621.2"/>
</dbReference>
<dbReference type="GO" id="GO:0000137">
    <property type="term" value="C:Golgi cis cisterna"/>
    <property type="evidence" value="ECO:0007669"/>
    <property type="project" value="TreeGrafter"/>
</dbReference>
<protein>
    <submittedName>
        <fullName evidence="6">Golgin subfamily A member 2-like</fullName>
    </submittedName>
</protein>
<accession>A0AAJ7J398</accession>
<dbReference type="PANTHER" id="PTHR10881:SF46">
    <property type="entry name" value="GOLGIN SUBFAMILY A MEMBER 2"/>
    <property type="match status" value="1"/>
</dbReference>
<feature type="domain" description="Golgin subfamily A conserved" evidence="4">
    <location>
        <begin position="389"/>
        <end position="605"/>
    </location>
</feature>
<dbReference type="GO" id="GO:0007030">
    <property type="term" value="P:Golgi organization"/>
    <property type="evidence" value="ECO:0007669"/>
    <property type="project" value="TreeGrafter"/>
</dbReference>
<dbReference type="AlphaFoldDB" id="A0AAJ7J398"/>
<evidence type="ECO:0000256" key="3">
    <source>
        <dbReference type="SAM" id="MobiDB-lite"/>
    </source>
</evidence>
<dbReference type="Pfam" id="PF15070">
    <property type="entry name" value="GOLGA2L5"/>
    <property type="match status" value="2"/>
</dbReference>
<dbReference type="InterPro" id="IPR043976">
    <property type="entry name" value="GOLGA_cons_dom"/>
</dbReference>
<feature type="coiled-coil region" evidence="2">
    <location>
        <begin position="709"/>
        <end position="746"/>
    </location>
</feature>
<evidence type="ECO:0000313" key="6">
    <source>
        <dbReference type="RefSeq" id="XP_017883110.1"/>
    </source>
</evidence>
<name>A0AAJ7J398_9HYME</name>
<sequence>MNLSKTEKLLAAKKKLREFQLSKMQNNQDVPTKQKHSMDLSSPQCQDAKTSKSNLEIMNNIVTIENSTNASQNNVHTTHQDFQQSETVSMAPVSIIENTNHEESQNSIEDTVQDVQRINSSLETEKKQVDLADFPKVQKDHLLDMASAVADVLTNESDNVETSLDSDLVCRNQFLTSYLEEQKKTINELHIELSSARSRILDLETKLKGREAEYEAQLAREVNPLKEQLHLHTQTTGILIAEKAELTAALNQAQQAIRQNSEGAEEMMGKLKNSQMYVAELEKEVSNVKNYNEELKKNFHLLQSDYDTLDKKYFELKKEREDLHLEVSELKQKLNLKKTEFIAVQQELQEKTALLSLSELRIQQMRGATPTEEEKHASILTEQELAQTKESLKAVTAERDEASRQYQNYVKQLDAQQTKLLEEMKAQKKTIQDLQQREGDYVRALSELEQQLQQEREKVENLSPLQDRKEQILTKMDTLLKNIDELTLEQEKLHITLSEKDTQIEMLTKELNDLRETSNQEAEVTKLASALESEQLGASRAIHQNRQLKDQLTDMENAFVSLSNDKLDLTEQLQAERSIGRKLNVQLNNTESELQQLRETLREKEALLEELEKERLQSAQIADQMQHYQAQSHHANTFQRELQKALVTIERLEKEKQELTVQLRERSRDNSVTEIDSLSPNADGNILNSKEDAHVENLNEDNILVSEPVKQLERRFKETMERVAELTEEKQKLEHLVLQLQSETETIGEYITLYQKQRAILQNRAIERDQVFRQLLDQRNQQQEQLHKLKVLVSDFLRREYIHSNGAEHLVETALDANDLTLSKSKKEEIEPPMENKSVSELLDVLTEIKDCKDSCMFEPNFHPCPWCSGKLLTV</sequence>
<feature type="region of interest" description="Disordered" evidence="3">
    <location>
        <begin position="21"/>
        <end position="51"/>
    </location>
</feature>
<feature type="coiled-coil region" evidence="2">
    <location>
        <begin position="385"/>
        <end position="669"/>
    </location>
</feature>
<evidence type="ECO:0000256" key="1">
    <source>
        <dbReference type="ARBA" id="ARBA00023054"/>
    </source>
</evidence>
<keyword evidence="5" id="KW-1185">Reference proteome</keyword>
<dbReference type="KEGG" id="ccal:108626765"/>
<evidence type="ECO:0000313" key="5">
    <source>
        <dbReference type="Proteomes" id="UP000694925"/>
    </source>
</evidence>
<feature type="compositionally biased region" description="Polar residues" evidence="3">
    <location>
        <begin position="22"/>
        <end position="31"/>
    </location>
</feature>
<dbReference type="InterPro" id="IPR024858">
    <property type="entry name" value="GOLGA"/>
</dbReference>
<reference evidence="6" key="1">
    <citation type="submission" date="2025-08" db="UniProtKB">
        <authorList>
            <consortium name="RefSeq"/>
        </authorList>
    </citation>
    <scope>IDENTIFICATION</scope>
    <source>
        <tissue evidence="6">Whole body</tissue>
    </source>
</reference>